<evidence type="ECO:0000259" key="1">
    <source>
        <dbReference type="Pfam" id="PF10276"/>
    </source>
</evidence>
<dbReference type="Pfam" id="PF10276">
    <property type="entry name" value="zf-CHCC"/>
    <property type="match status" value="1"/>
</dbReference>
<comment type="caution">
    <text evidence="2">The sequence shown here is derived from an EMBL/GenBank/DDBJ whole genome shotgun (WGS) entry which is preliminary data.</text>
</comment>
<sequence>MNEKAANTQKVYHVKQSDLPISCPTKEMAIWNSHPKVYLPIEKTGEAVCEYCGAKFILDTP</sequence>
<dbReference type="EMBL" id="JBHRTS010000004">
    <property type="protein sequence ID" value="MFC3194446.1"/>
    <property type="molecule type" value="Genomic_DNA"/>
</dbReference>
<keyword evidence="3" id="KW-1185">Reference proteome</keyword>
<proteinExistence type="predicted"/>
<dbReference type="Proteomes" id="UP001595533">
    <property type="component" value="Unassembled WGS sequence"/>
</dbReference>
<accession>A0ABV7J8J6</accession>
<evidence type="ECO:0000313" key="2">
    <source>
        <dbReference type="EMBL" id="MFC3194446.1"/>
    </source>
</evidence>
<organism evidence="2 3">
    <name type="scientific">Marinicella sediminis</name>
    <dbReference type="NCBI Taxonomy" id="1792834"/>
    <lineage>
        <taxon>Bacteria</taxon>
        <taxon>Pseudomonadati</taxon>
        <taxon>Pseudomonadota</taxon>
        <taxon>Gammaproteobacteria</taxon>
        <taxon>Lysobacterales</taxon>
        <taxon>Marinicellaceae</taxon>
        <taxon>Marinicella</taxon>
    </lineage>
</organism>
<feature type="domain" description="Zinc finger CHCC-type" evidence="1">
    <location>
        <begin position="22"/>
        <end position="56"/>
    </location>
</feature>
<evidence type="ECO:0000313" key="3">
    <source>
        <dbReference type="Proteomes" id="UP001595533"/>
    </source>
</evidence>
<dbReference type="RefSeq" id="WP_077411155.1">
    <property type="nucleotide sequence ID" value="NZ_JBHRTS010000004.1"/>
</dbReference>
<dbReference type="InterPro" id="IPR019401">
    <property type="entry name" value="Znf_CHCC"/>
</dbReference>
<reference evidence="3" key="1">
    <citation type="journal article" date="2019" name="Int. J. Syst. Evol. Microbiol.">
        <title>The Global Catalogue of Microorganisms (GCM) 10K type strain sequencing project: providing services to taxonomists for standard genome sequencing and annotation.</title>
        <authorList>
            <consortium name="The Broad Institute Genomics Platform"/>
            <consortium name="The Broad Institute Genome Sequencing Center for Infectious Disease"/>
            <person name="Wu L."/>
            <person name="Ma J."/>
        </authorList>
    </citation>
    <scope>NUCLEOTIDE SEQUENCE [LARGE SCALE GENOMIC DNA]</scope>
    <source>
        <strain evidence="3">KCTC 42953</strain>
    </source>
</reference>
<dbReference type="GO" id="GO:0008270">
    <property type="term" value="F:zinc ion binding"/>
    <property type="evidence" value="ECO:0007669"/>
    <property type="project" value="UniProtKB-KW"/>
</dbReference>
<keyword evidence="2" id="KW-0479">Metal-binding</keyword>
<keyword evidence="2" id="KW-0863">Zinc-finger</keyword>
<keyword evidence="2" id="KW-0862">Zinc</keyword>
<name>A0ABV7J8J6_9GAMM</name>
<protein>
    <submittedName>
        <fullName evidence="2">Zinc-finger domain-containing protein</fullName>
    </submittedName>
</protein>
<gene>
    <name evidence="2" type="ORF">ACFODZ_09355</name>
</gene>
<dbReference type="Gene3D" id="2.60.260.40">
    <property type="entry name" value="q5lls5 like domains"/>
    <property type="match status" value="1"/>
</dbReference>